<keyword evidence="2" id="KW-1185">Reference proteome</keyword>
<gene>
    <name evidence="1" type="ORF">KK2020170_23230</name>
</gene>
<accession>A0ABN6I0T8</accession>
<organism evidence="1 2">
    <name type="scientific">Flavobacterium okayamense</name>
    <dbReference type="NCBI Taxonomy" id="2830782"/>
    <lineage>
        <taxon>Bacteria</taxon>
        <taxon>Pseudomonadati</taxon>
        <taxon>Bacteroidota</taxon>
        <taxon>Flavobacteriia</taxon>
        <taxon>Flavobacteriales</taxon>
        <taxon>Flavobacteriaceae</taxon>
        <taxon>Flavobacterium</taxon>
    </lineage>
</organism>
<evidence type="ECO:0000313" key="2">
    <source>
        <dbReference type="Proteomes" id="UP000825258"/>
    </source>
</evidence>
<dbReference type="RefSeq" id="WP_221258532.1">
    <property type="nucleotide sequence ID" value="NZ_AP024749.1"/>
</dbReference>
<dbReference type="Proteomes" id="UP000825258">
    <property type="component" value="Chromosome"/>
</dbReference>
<reference evidence="1 2" key="1">
    <citation type="submission" date="2021-06" db="EMBL/GenBank/DDBJ databases">
        <title>Whole genome sequences of Flavobacterium sp. KK2020170 and assembly.</title>
        <authorList>
            <person name="Kitahara K."/>
            <person name="Miyoshi S."/>
            <person name="Uesaka K."/>
        </authorList>
    </citation>
    <scope>NUCLEOTIDE SEQUENCE [LARGE SCALE GENOMIC DNA]</scope>
    <source>
        <strain evidence="1 2">KK2020170</strain>
    </source>
</reference>
<evidence type="ECO:0000313" key="1">
    <source>
        <dbReference type="EMBL" id="BCY29455.1"/>
    </source>
</evidence>
<protein>
    <submittedName>
        <fullName evidence="1">Uncharacterized protein</fullName>
    </submittedName>
</protein>
<dbReference type="EMBL" id="AP024749">
    <property type="protein sequence ID" value="BCY29455.1"/>
    <property type="molecule type" value="Genomic_DNA"/>
</dbReference>
<name>A0ABN6I0T8_9FLAO</name>
<sequence>MIDRTTLLSLISSLELRHTIEECELALLQNYSWIETGIREEYPLTFHQLKTWNKLENYLVIKANTTLEREAELWGKGFRGRTHIEIANAEIWEQIQLEIGLLEQFFDDNVFTFEDLDISFIKSETEKNRLKPTYIEITEADIFEEMANYLLPNDDDLDDYDLDNNPIIESKS</sequence>
<proteinExistence type="predicted"/>